<feature type="coiled-coil region" evidence="1">
    <location>
        <begin position="31"/>
        <end position="89"/>
    </location>
</feature>
<organism evidence="3 4">
    <name type="scientific">Trematosphaeria pertusa</name>
    <dbReference type="NCBI Taxonomy" id="390896"/>
    <lineage>
        <taxon>Eukaryota</taxon>
        <taxon>Fungi</taxon>
        <taxon>Dikarya</taxon>
        <taxon>Ascomycota</taxon>
        <taxon>Pezizomycotina</taxon>
        <taxon>Dothideomycetes</taxon>
        <taxon>Pleosporomycetidae</taxon>
        <taxon>Pleosporales</taxon>
        <taxon>Massarineae</taxon>
        <taxon>Trematosphaeriaceae</taxon>
        <taxon>Trematosphaeria</taxon>
    </lineage>
</organism>
<dbReference type="GeneID" id="54585206"/>
<sequence length="275" mass="30684">MAGHASNIAPAHDFDNADDIELNARLRVLGEDSLRRAFAQLEKENKRLKIDKYYLTKENGEGIIDRRARKDAEKKNKQLTAQNRALRRENESLIAWGKAQMRAEEKDLLAAADANDGPGEPPRYPYVGKQRPVRGLDCDIRTTLDVAQNGPENCIKKGQLDDDLKAELGSINENKKRTLEPIEDPSPRPISTPPTKKRKLDTSTDTPPAQKPLVRCSQCYTHGFECDHGTPCKSCADRGELPVRSSRGRLSGNGEDGEASQERWTVPAAEDEEEE</sequence>
<proteinExistence type="predicted"/>
<feature type="compositionally biased region" description="Basic and acidic residues" evidence="2">
    <location>
        <begin position="227"/>
        <end position="241"/>
    </location>
</feature>
<keyword evidence="1" id="KW-0175">Coiled coil</keyword>
<name>A0A6A6IZF2_9PLEO</name>
<feature type="region of interest" description="Disordered" evidence="2">
    <location>
        <begin position="171"/>
        <end position="212"/>
    </location>
</feature>
<dbReference type="RefSeq" id="XP_033690296.1">
    <property type="nucleotide sequence ID" value="XM_033831876.1"/>
</dbReference>
<gene>
    <name evidence="3" type="ORF">BU26DRAFT_547273</name>
</gene>
<reference evidence="3" key="1">
    <citation type="journal article" date="2020" name="Stud. Mycol.">
        <title>101 Dothideomycetes genomes: a test case for predicting lifestyles and emergence of pathogens.</title>
        <authorList>
            <person name="Haridas S."/>
            <person name="Albert R."/>
            <person name="Binder M."/>
            <person name="Bloem J."/>
            <person name="Labutti K."/>
            <person name="Salamov A."/>
            <person name="Andreopoulos B."/>
            <person name="Baker S."/>
            <person name="Barry K."/>
            <person name="Bills G."/>
            <person name="Bluhm B."/>
            <person name="Cannon C."/>
            <person name="Castanera R."/>
            <person name="Culley D."/>
            <person name="Daum C."/>
            <person name="Ezra D."/>
            <person name="Gonzalez J."/>
            <person name="Henrissat B."/>
            <person name="Kuo A."/>
            <person name="Liang C."/>
            <person name="Lipzen A."/>
            <person name="Lutzoni F."/>
            <person name="Magnuson J."/>
            <person name="Mondo S."/>
            <person name="Nolan M."/>
            <person name="Ohm R."/>
            <person name="Pangilinan J."/>
            <person name="Park H.-J."/>
            <person name="Ramirez L."/>
            <person name="Alfaro M."/>
            <person name="Sun H."/>
            <person name="Tritt A."/>
            <person name="Yoshinaga Y."/>
            <person name="Zwiers L.-H."/>
            <person name="Turgeon B."/>
            <person name="Goodwin S."/>
            <person name="Spatafora J."/>
            <person name="Crous P."/>
            <person name="Grigoriev I."/>
        </authorList>
    </citation>
    <scope>NUCLEOTIDE SEQUENCE</scope>
    <source>
        <strain evidence="3">CBS 122368</strain>
    </source>
</reference>
<protein>
    <submittedName>
        <fullName evidence="3">Uncharacterized protein</fullName>
    </submittedName>
</protein>
<dbReference type="AlphaFoldDB" id="A0A6A6IZF2"/>
<feature type="region of interest" description="Disordered" evidence="2">
    <location>
        <begin position="227"/>
        <end position="275"/>
    </location>
</feature>
<accession>A0A6A6IZF2</accession>
<evidence type="ECO:0000313" key="4">
    <source>
        <dbReference type="Proteomes" id="UP000800094"/>
    </source>
</evidence>
<dbReference type="Proteomes" id="UP000800094">
    <property type="component" value="Unassembled WGS sequence"/>
</dbReference>
<evidence type="ECO:0000256" key="1">
    <source>
        <dbReference type="SAM" id="Coils"/>
    </source>
</evidence>
<keyword evidence="4" id="KW-1185">Reference proteome</keyword>
<evidence type="ECO:0000313" key="3">
    <source>
        <dbReference type="EMBL" id="KAF2255292.1"/>
    </source>
</evidence>
<feature type="region of interest" description="Disordered" evidence="2">
    <location>
        <begin position="111"/>
        <end position="130"/>
    </location>
</feature>
<evidence type="ECO:0000256" key="2">
    <source>
        <dbReference type="SAM" id="MobiDB-lite"/>
    </source>
</evidence>
<dbReference type="EMBL" id="ML987190">
    <property type="protein sequence ID" value="KAF2255292.1"/>
    <property type="molecule type" value="Genomic_DNA"/>
</dbReference>